<sequence>VHRLVSYRRFGRARSLCSDRTERTLGRYVATELGSSSVATFIRKNQFRKGICRRKFSSSSSDVLNVNFVVTVFDSNKLFI</sequence>
<accession>A0A8D9CVU1</accession>
<organism evidence="1 2">
    <name type="scientific">Brassica campestris</name>
    <name type="common">Field mustard</name>
    <dbReference type="NCBI Taxonomy" id="3711"/>
    <lineage>
        <taxon>Eukaryota</taxon>
        <taxon>Viridiplantae</taxon>
        <taxon>Streptophyta</taxon>
        <taxon>Embryophyta</taxon>
        <taxon>Tracheophyta</taxon>
        <taxon>Spermatophyta</taxon>
        <taxon>Magnoliopsida</taxon>
        <taxon>eudicotyledons</taxon>
        <taxon>Gunneridae</taxon>
        <taxon>Pentapetalae</taxon>
        <taxon>rosids</taxon>
        <taxon>malvids</taxon>
        <taxon>Brassicales</taxon>
        <taxon>Brassicaceae</taxon>
        <taxon>Brassiceae</taxon>
        <taxon>Brassica</taxon>
    </lineage>
</organism>
<name>A0A8D9CVU1_BRACM</name>
<evidence type="ECO:0000313" key="1">
    <source>
        <dbReference type="EMBL" id="CAG7864184.1"/>
    </source>
</evidence>
<protein>
    <submittedName>
        <fullName evidence="1">Uncharacterized protein</fullName>
    </submittedName>
</protein>
<dbReference type="EMBL" id="LS974625">
    <property type="protein sequence ID" value="CAG7864184.1"/>
    <property type="molecule type" value="Genomic_DNA"/>
</dbReference>
<reference evidence="1 2" key="1">
    <citation type="submission" date="2021-07" db="EMBL/GenBank/DDBJ databases">
        <authorList>
            <consortium name="Genoscope - CEA"/>
            <person name="William W."/>
        </authorList>
    </citation>
    <scope>NUCLEOTIDE SEQUENCE [LARGE SCALE GENOMIC DNA]</scope>
</reference>
<dbReference type="Proteomes" id="UP000694005">
    <property type="component" value="Chromosome A09"/>
</dbReference>
<proteinExistence type="predicted"/>
<evidence type="ECO:0000313" key="2">
    <source>
        <dbReference type="Proteomes" id="UP000694005"/>
    </source>
</evidence>
<gene>
    <name evidence="1" type="ORF">BRAPAZ1V2_A09P46510.2</name>
</gene>
<dbReference type="Gramene" id="A09p46510.2_BraZ1">
    <property type="protein sequence ID" value="A09p46510.2_BraZ1.CDS"/>
    <property type="gene ID" value="A09g46510.2_BraZ1"/>
</dbReference>
<dbReference type="AlphaFoldDB" id="A0A8D9CVU1"/>
<feature type="non-terminal residue" evidence="1">
    <location>
        <position position="1"/>
    </location>
</feature>